<gene>
    <name evidence="9" type="ORF">QWZ16_10910</name>
</gene>
<keyword evidence="10" id="KW-1185">Reference proteome</keyword>
<keyword evidence="7 8" id="KW-0472">Membrane</keyword>
<evidence type="ECO:0000256" key="2">
    <source>
        <dbReference type="ARBA" id="ARBA00008255"/>
    </source>
</evidence>
<dbReference type="RefSeq" id="WP_170881985.1">
    <property type="nucleotide sequence ID" value="NZ_JABEYA020000001.1"/>
</dbReference>
<dbReference type="InterPro" id="IPR006507">
    <property type="entry name" value="UPF0283"/>
</dbReference>
<name>A0ABT8BTY2_9VIBR</name>
<evidence type="ECO:0000256" key="6">
    <source>
        <dbReference type="ARBA" id="ARBA00022989"/>
    </source>
</evidence>
<dbReference type="InterPro" id="IPR021147">
    <property type="entry name" value="DUF697"/>
</dbReference>
<feature type="transmembrane region" description="Helical" evidence="8">
    <location>
        <begin position="218"/>
        <end position="239"/>
    </location>
</feature>
<proteinExistence type="inferred from homology"/>
<evidence type="ECO:0000256" key="4">
    <source>
        <dbReference type="ARBA" id="ARBA00022519"/>
    </source>
</evidence>
<evidence type="ECO:0000313" key="10">
    <source>
        <dbReference type="Proteomes" id="UP001238540"/>
    </source>
</evidence>
<accession>A0ABT8BTY2</accession>
<dbReference type="Pfam" id="PF05128">
    <property type="entry name" value="DUF697"/>
    <property type="match status" value="1"/>
</dbReference>
<evidence type="ECO:0000256" key="3">
    <source>
        <dbReference type="ARBA" id="ARBA00022475"/>
    </source>
</evidence>
<organism evidence="9 10">
    <name type="scientific">Vibrio ostreicida</name>
    <dbReference type="NCBI Taxonomy" id="526588"/>
    <lineage>
        <taxon>Bacteria</taxon>
        <taxon>Pseudomonadati</taxon>
        <taxon>Pseudomonadota</taxon>
        <taxon>Gammaproteobacteria</taxon>
        <taxon>Vibrionales</taxon>
        <taxon>Vibrionaceae</taxon>
        <taxon>Vibrio</taxon>
    </lineage>
</organism>
<keyword evidence="5 8" id="KW-0812">Transmembrane</keyword>
<feature type="transmembrane region" description="Helical" evidence="8">
    <location>
        <begin position="72"/>
        <end position="90"/>
    </location>
</feature>
<dbReference type="NCBIfam" id="TIGR01620">
    <property type="entry name" value="hyp_HI0043"/>
    <property type="match status" value="1"/>
</dbReference>
<dbReference type="PANTHER" id="PTHR39342">
    <property type="entry name" value="UPF0283 MEMBRANE PROTEIN YCJF"/>
    <property type="match status" value="1"/>
</dbReference>
<keyword evidence="6 8" id="KW-1133">Transmembrane helix</keyword>
<evidence type="ECO:0000256" key="1">
    <source>
        <dbReference type="ARBA" id="ARBA00004429"/>
    </source>
</evidence>
<dbReference type="Proteomes" id="UP001238540">
    <property type="component" value="Unassembled WGS sequence"/>
</dbReference>
<keyword evidence="4" id="KW-0997">Cell inner membrane</keyword>
<evidence type="ECO:0000256" key="5">
    <source>
        <dbReference type="ARBA" id="ARBA00022692"/>
    </source>
</evidence>
<comment type="caution">
    <text evidence="9">The sequence shown here is derived from an EMBL/GenBank/DDBJ whole genome shotgun (WGS) entry which is preliminary data.</text>
</comment>
<evidence type="ECO:0000313" key="9">
    <source>
        <dbReference type="EMBL" id="MDN3610212.1"/>
    </source>
</evidence>
<evidence type="ECO:0000256" key="7">
    <source>
        <dbReference type="ARBA" id="ARBA00023136"/>
    </source>
</evidence>
<evidence type="ECO:0000256" key="8">
    <source>
        <dbReference type="SAM" id="Phobius"/>
    </source>
</evidence>
<protein>
    <submittedName>
        <fullName evidence="9">TIGR01620 family protein</fullName>
    </submittedName>
</protein>
<keyword evidence="3" id="KW-1003">Cell membrane</keyword>
<comment type="subcellular location">
    <subcellularLocation>
        <location evidence="1">Cell inner membrane</location>
        <topology evidence="1">Multi-pass membrane protein</topology>
    </subcellularLocation>
</comment>
<feature type="transmembrane region" description="Helical" evidence="8">
    <location>
        <begin position="102"/>
        <end position="123"/>
    </location>
</feature>
<dbReference type="PANTHER" id="PTHR39342:SF1">
    <property type="entry name" value="UPF0283 MEMBRANE PROTEIN YCJF"/>
    <property type="match status" value="1"/>
</dbReference>
<reference evidence="10" key="1">
    <citation type="journal article" date="2019" name="Int. J. Syst. Evol. Microbiol.">
        <title>The Global Catalogue of Microorganisms (GCM) 10K type strain sequencing project: providing services to taxonomists for standard genome sequencing and annotation.</title>
        <authorList>
            <consortium name="The Broad Institute Genomics Platform"/>
            <consortium name="The Broad Institute Genome Sequencing Center for Infectious Disease"/>
            <person name="Wu L."/>
            <person name="Ma J."/>
        </authorList>
    </citation>
    <scope>NUCLEOTIDE SEQUENCE [LARGE SCALE GENOMIC DNA]</scope>
    <source>
        <strain evidence="10">CECT 7398</strain>
    </source>
</reference>
<dbReference type="EMBL" id="JAUFQC010000001">
    <property type="protein sequence ID" value="MDN3610212.1"/>
    <property type="molecule type" value="Genomic_DNA"/>
</dbReference>
<comment type="similarity">
    <text evidence="2">Belongs to the UPF0283 family.</text>
</comment>
<sequence>MKPVEPPSLKQKHIFTQNLRPDPIEAETLRKRVVSDKSPNAFSPAENEPVDAQDDLAIDLEPLIRPKLGRRWAGGIFLVSFSSLLAWQMIDRVITSYQLGDWLSLGWTGFMSVLASFGIGVLAKEMWKLKRLRRHFDWQQKSQALLVSDSVGQGKPFCERLAQHSGVQPHSHSYDRWLNMIQRSHSDAEIVELYDAIVVAEQDKVATKIISRYATESAALVAISPLAIVDMLLVAWRTFKMIDSVADVYGMELGYWSRLKLFKATLINMAAAGASELAIDASMDLMSMDLAGKVSARVGQGIGVGILTARLGLKSMALLRPTPWHQERSVKLGTIRKQIVEKIASLTIK</sequence>